<dbReference type="AlphaFoldDB" id="A0A0A9DNQ6"/>
<reference evidence="1" key="2">
    <citation type="journal article" date="2015" name="Data Brief">
        <title>Shoot transcriptome of the giant reed, Arundo donax.</title>
        <authorList>
            <person name="Barrero R.A."/>
            <person name="Guerrero F.D."/>
            <person name="Moolhuijzen P."/>
            <person name="Goolsby J.A."/>
            <person name="Tidwell J."/>
            <person name="Bellgard S.E."/>
            <person name="Bellgard M.I."/>
        </authorList>
    </citation>
    <scope>NUCLEOTIDE SEQUENCE</scope>
    <source>
        <tissue evidence="1">Shoot tissue taken approximately 20 cm above the soil surface</tissue>
    </source>
</reference>
<organism evidence="1">
    <name type="scientific">Arundo donax</name>
    <name type="common">Giant reed</name>
    <name type="synonym">Donax arundinaceus</name>
    <dbReference type="NCBI Taxonomy" id="35708"/>
    <lineage>
        <taxon>Eukaryota</taxon>
        <taxon>Viridiplantae</taxon>
        <taxon>Streptophyta</taxon>
        <taxon>Embryophyta</taxon>
        <taxon>Tracheophyta</taxon>
        <taxon>Spermatophyta</taxon>
        <taxon>Magnoliopsida</taxon>
        <taxon>Liliopsida</taxon>
        <taxon>Poales</taxon>
        <taxon>Poaceae</taxon>
        <taxon>PACMAD clade</taxon>
        <taxon>Arundinoideae</taxon>
        <taxon>Arundineae</taxon>
        <taxon>Arundo</taxon>
    </lineage>
</organism>
<sequence length="53" mass="6444">MKMFTKKGLSKPKNLNTMFTLIYQLFCRYTHQNRYCKLWRSFGFCSAFFLISC</sequence>
<evidence type="ECO:0000313" key="1">
    <source>
        <dbReference type="EMBL" id="JAD88323.1"/>
    </source>
</evidence>
<accession>A0A0A9DNQ6</accession>
<dbReference type="EMBL" id="GBRH01209572">
    <property type="protein sequence ID" value="JAD88323.1"/>
    <property type="molecule type" value="Transcribed_RNA"/>
</dbReference>
<reference evidence="1" key="1">
    <citation type="submission" date="2014-09" db="EMBL/GenBank/DDBJ databases">
        <authorList>
            <person name="Magalhaes I.L.F."/>
            <person name="Oliveira U."/>
            <person name="Santos F.R."/>
            <person name="Vidigal T.H.D.A."/>
            <person name="Brescovit A.D."/>
            <person name="Santos A.J."/>
        </authorList>
    </citation>
    <scope>NUCLEOTIDE SEQUENCE</scope>
    <source>
        <tissue evidence="1">Shoot tissue taken approximately 20 cm above the soil surface</tissue>
    </source>
</reference>
<name>A0A0A9DNQ6_ARUDO</name>
<proteinExistence type="predicted"/>
<protein>
    <submittedName>
        <fullName evidence="1">Uncharacterized protein</fullName>
    </submittedName>
</protein>